<evidence type="ECO:0000313" key="3">
    <source>
        <dbReference type="EMBL" id="MQL95519.1"/>
    </source>
</evidence>
<feature type="compositionally biased region" description="Gly residues" evidence="1">
    <location>
        <begin position="52"/>
        <end position="69"/>
    </location>
</feature>
<organism evidence="3 4">
    <name type="scientific">Colocasia esculenta</name>
    <name type="common">Wild taro</name>
    <name type="synonym">Arum esculentum</name>
    <dbReference type="NCBI Taxonomy" id="4460"/>
    <lineage>
        <taxon>Eukaryota</taxon>
        <taxon>Viridiplantae</taxon>
        <taxon>Streptophyta</taxon>
        <taxon>Embryophyta</taxon>
        <taxon>Tracheophyta</taxon>
        <taxon>Spermatophyta</taxon>
        <taxon>Magnoliopsida</taxon>
        <taxon>Liliopsida</taxon>
        <taxon>Araceae</taxon>
        <taxon>Aroideae</taxon>
        <taxon>Colocasieae</taxon>
        <taxon>Colocasia</taxon>
    </lineage>
</organism>
<evidence type="ECO:0000256" key="1">
    <source>
        <dbReference type="SAM" id="MobiDB-lite"/>
    </source>
</evidence>
<name>A0A843VWI5_COLES</name>
<dbReference type="AlphaFoldDB" id="A0A843VWI5"/>
<protein>
    <submittedName>
        <fullName evidence="3">Uncharacterized protein</fullName>
    </submittedName>
</protein>
<keyword evidence="4" id="KW-1185">Reference proteome</keyword>
<evidence type="ECO:0000256" key="2">
    <source>
        <dbReference type="SAM" id="Phobius"/>
    </source>
</evidence>
<evidence type="ECO:0000313" key="4">
    <source>
        <dbReference type="Proteomes" id="UP000652761"/>
    </source>
</evidence>
<dbReference type="OrthoDB" id="1680511at2759"/>
<dbReference type="EMBL" id="NMUH01001800">
    <property type="protein sequence ID" value="MQL95519.1"/>
    <property type="molecule type" value="Genomic_DNA"/>
</dbReference>
<keyword evidence="2" id="KW-1133">Transmembrane helix</keyword>
<dbReference type="GO" id="GO:0009507">
    <property type="term" value="C:chloroplast"/>
    <property type="evidence" value="ECO:0007669"/>
    <property type="project" value="TreeGrafter"/>
</dbReference>
<dbReference type="PANTHER" id="PTHR35483:SF1">
    <property type="entry name" value="GLYCINE-RICH PROTEIN-RELATED"/>
    <property type="match status" value="1"/>
</dbReference>
<dbReference type="Proteomes" id="UP000652761">
    <property type="component" value="Unassembled WGS sequence"/>
</dbReference>
<proteinExistence type="predicted"/>
<reference evidence="3" key="1">
    <citation type="submission" date="2017-07" db="EMBL/GenBank/DDBJ databases">
        <title>Taro Niue Genome Assembly and Annotation.</title>
        <authorList>
            <person name="Atibalentja N."/>
            <person name="Keating K."/>
            <person name="Fields C.J."/>
        </authorList>
    </citation>
    <scope>NUCLEOTIDE SEQUENCE</scope>
    <source>
        <strain evidence="3">Niue_2</strain>
        <tissue evidence="3">Leaf</tissue>
    </source>
</reference>
<accession>A0A843VWI5</accession>
<feature type="transmembrane region" description="Helical" evidence="2">
    <location>
        <begin position="82"/>
        <end position="100"/>
    </location>
</feature>
<gene>
    <name evidence="3" type="ORF">Taro_028175</name>
</gene>
<comment type="caution">
    <text evidence="3">The sequence shown here is derived from an EMBL/GenBank/DDBJ whole genome shotgun (WGS) entry which is preliminary data.</text>
</comment>
<keyword evidence="2" id="KW-0472">Membrane</keyword>
<sequence length="179" mass="20014">MMDAKYYSAVGGGRSSTLASAWKALEKAMGGLRREPSVADLLREQMKEEELGGGGFGSPPGNGGDGSGGSEEESFASILDELLQVILATLGFIFVYIYMIRGEEMTRLAKDYIKYLFGAKSSVRLRRAMYVWGRFYKRMTRKKVVREDWLERAIAITPTTWHRPDQLLRLIAAASDDDD</sequence>
<keyword evidence="2" id="KW-0812">Transmembrane</keyword>
<feature type="region of interest" description="Disordered" evidence="1">
    <location>
        <begin position="50"/>
        <end position="72"/>
    </location>
</feature>
<dbReference type="PANTHER" id="PTHR35483">
    <property type="entry name" value="NUCLEUSENVELOPE PROTEIN"/>
    <property type="match status" value="1"/>
</dbReference>